<feature type="domain" description="Protein kinase" evidence="12">
    <location>
        <begin position="1"/>
        <end position="311"/>
    </location>
</feature>
<reference evidence="13" key="2">
    <citation type="submission" date="2004-02" db="EMBL/GenBank/DDBJ databases">
        <authorList>
            <consortium name="Genoscope"/>
            <consortium name="Whitehead Institute Centre for Genome Research"/>
        </authorList>
    </citation>
    <scope>NUCLEOTIDE SEQUENCE</scope>
</reference>
<dbReference type="OrthoDB" id="1732493at2759"/>
<dbReference type="PROSITE" id="PS00108">
    <property type="entry name" value="PROTEIN_KINASE_ST"/>
    <property type="match status" value="1"/>
</dbReference>
<dbReference type="Pfam" id="PF00069">
    <property type="entry name" value="Pkinase"/>
    <property type="match status" value="1"/>
</dbReference>
<dbReference type="PANTHER" id="PTHR24056:SF164">
    <property type="entry name" value="CYCLIN-DEPENDENT KINASE 21"/>
    <property type="match status" value="1"/>
</dbReference>
<dbReference type="GO" id="GO:0004693">
    <property type="term" value="F:cyclin-dependent protein serine/threonine kinase activity"/>
    <property type="evidence" value="ECO:0007669"/>
    <property type="project" value="UniProtKB-EC"/>
</dbReference>
<dbReference type="GO" id="GO:0010468">
    <property type="term" value="P:regulation of gene expression"/>
    <property type="evidence" value="ECO:0007669"/>
    <property type="project" value="TreeGrafter"/>
</dbReference>
<feature type="non-terminal residue" evidence="13">
    <location>
        <position position="1"/>
    </location>
</feature>
<evidence type="ECO:0000256" key="7">
    <source>
        <dbReference type="ARBA" id="ARBA00022840"/>
    </source>
</evidence>
<reference evidence="13" key="1">
    <citation type="journal article" date="2004" name="Nature">
        <title>Genome duplication in the teleost fish Tetraodon nigroviridis reveals the early vertebrate proto-karyotype.</title>
        <authorList>
            <person name="Jaillon O."/>
            <person name="Aury J.-M."/>
            <person name="Brunet F."/>
            <person name="Petit J.-L."/>
            <person name="Stange-Thomann N."/>
            <person name="Mauceli E."/>
            <person name="Bouneau L."/>
            <person name="Fischer C."/>
            <person name="Ozouf-Costaz C."/>
            <person name="Bernot A."/>
            <person name="Nicaud S."/>
            <person name="Jaffe D."/>
            <person name="Fisher S."/>
            <person name="Lutfalla G."/>
            <person name="Dossat C."/>
            <person name="Segurens B."/>
            <person name="Dasilva C."/>
            <person name="Salanoubat M."/>
            <person name="Levy M."/>
            <person name="Boudet N."/>
            <person name="Castellano S."/>
            <person name="Anthouard V."/>
            <person name="Jubin C."/>
            <person name="Castelli V."/>
            <person name="Katinka M."/>
            <person name="Vacherie B."/>
            <person name="Biemont C."/>
            <person name="Skalli Z."/>
            <person name="Cattolico L."/>
            <person name="Poulain J."/>
            <person name="De Berardinis V."/>
            <person name="Cruaud C."/>
            <person name="Duprat S."/>
            <person name="Brottier P."/>
            <person name="Coutanceau J.-P."/>
            <person name="Gouzy J."/>
            <person name="Parra G."/>
            <person name="Lardier G."/>
            <person name="Chapple C."/>
            <person name="McKernan K.J."/>
            <person name="McEwan P."/>
            <person name="Bosak S."/>
            <person name="Kellis M."/>
            <person name="Volff J.-N."/>
            <person name="Guigo R."/>
            <person name="Zody M.C."/>
            <person name="Mesirov J."/>
            <person name="Lindblad-Toh K."/>
            <person name="Birren B."/>
            <person name="Nusbaum C."/>
            <person name="Kahn D."/>
            <person name="Robinson-Rechavi M."/>
            <person name="Laudet V."/>
            <person name="Schachter V."/>
            <person name="Quetier F."/>
            <person name="Saurin W."/>
            <person name="Scarpelli C."/>
            <person name="Wincker P."/>
            <person name="Lander E.S."/>
            <person name="Weissenbach J."/>
            <person name="Roest Crollius H."/>
        </authorList>
    </citation>
    <scope>NUCLEOTIDE SEQUENCE [LARGE SCALE GENOMIC DNA]</scope>
</reference>
<dbReference type="InterPro" id="IPR011009">
    <property type="entry name" value="Kinase-like_dom_sf"/>
</dbReference>
<dbReference type="GO" id="GO:0005524">
    <property type="term" value="F:ATP binding"/>
    <property type="evidence" value="ECO:0007669"/>
    <property type="project" value="UniProtKB-UniRule"/>
</dbReference>
<organism evidence="13">
    <name type="scientific">Tetraodon nigroviridis</name>
    <name type="common">Spotted green pufferfish</name>
    <name type="synonym">Chelonodon nigroviridis</name>
    <dbReference type="NCBI Taxonomy" id="99883"/>
    <lineage>
        <taxon>Eukaryota</taxon>
        <taxon>Metazoa</taxon>
        <taxon>Chordata</taxon>
        <taxon>Craniata</taxon>
        <taxon>Vertebrata</taxon>
        <taxon>Euteleostomi</taxon>
        <taxon>Actinopterygii</taxon>
        <taxon>Neopterygii</taxon>
        <taxon>Teleostei</taxon>
        <taxon>Neoteleostei</taxon>
        <taxon>Acanthomorphata</taxon>
        <taxon>Eupercaria</taxon>
        <taxon>Tetraodontiformes</taxon>
        <taxon>Tetradontoidea</taxon>
        <taxon>Tetraodontidae</taxon>
        <taxon>Tetraodon</taxon>
    </lineage>
</organism>
<dbReference type="KEGG" id="tng:GSTEN00027855G001"/>
<dbReference type="SUPFAM" id="SSF56112">
    <property type="entry name" value="Protein kinase-like (PK-like)"/>
    <property type="match status" value="1"/>
</dbReference>
<feature type="non-terminal residue" evidence="13">
    <location>
        <position position="313"/>
    </location>
</feature>
<dbReference type="PROSITE" id="PS00107">
    <property type="entry name" value="PROTEIN_KINASE_ATP"/>
    <property type="match status" value="1"/>
</dbReference>
<proteinExistence type="inferred from homology"/>
<keyword evidence="4" id="KW-0808">Transferase</keyword>
<keyword evidence="6" id="KW-0418">Kinase</keyword>
<evidence type="ECO:0000256" key="3">
    <source>
        <dbReference type="ARBA" id="ARBA00022527"/>
    </source>
</evidence>
<dbReference type="GO" id="GO:0005634">
    <property type="term" value="C:nucleus"/>
    <property type="evidence" value="ECO:0007669"/>
    <property type="project" value="TreeGrafter"/>
</dbReference>
<dbReference type="AlphaFoldDB" id="Q4RWH9"/>
<sequence length="313" mass="35092">YELLAEVGEGTYGKVYKAREEGGEQRLLAVKKLHFRGDASEAGIPAAMVREVALMRKMKYFNHPNVVKLLDVSVVPAGRSLDLSLVLEYVDQDLSTYLSKVPASGLSKDAIKDVMHQLLSGLDFLHTNLVVHRDLKPENILVSSRREVKIADFGLARIYSFNMALTPGVSEASGRVRPAPRRSSDYSRCLQVVTLWYRAPEVLLNSVYMFSVDMWSVGCIFAELFLLRPLFQGYTEAQQLQKIFEVIGVPTEEDWPRDSPISYPSSFRPEGSCTKPLPSLGPQEHHLLSECLTFRPSSRISAAKALTHPFFTK</sequence>
<evidence type="ECO:0000313" key="13">
    <source>
        <dbReference type="EMBL" id="CAG07253.1"/>
    </source>
</evidence>
<keyword evidence="3 11" id="KW-0723">Serine/threonine-protein kinase</keyword>
<dbReference type="InterPro" id="IPR008271">
    <property type="entry name" value="Ser/Thr_kinase_AS"/>
</dbReference>
<evidence type="ECO:0000256" key="5">
    <source>
        <dbReference type="ARBA" id="ARBA00022741"/>
    </source>
</evidence>
<dbReference type="GO" id="GO:0010389">
    <property type="term" value="P:regulation of G2/M transition of mitotic cell cycle"/>
    <property type="evidence" value="ECO:0007669"/>
    <property type="project" value="TreeGrafter"/>
</dbReference>
<evidence type="ECO:0000256" key="2">
    <source>
        <dbReference type="ARBA" id="ARBA00012425"/>
    </source>
</evidence>
<gene>
    <name evidence="13" type="ORF">GSTENG00027855001</name>
</gene>
<dbReference type="CDD" id="cd07838">
    <property type="entry name" value="STKc_CDK4_6_like"/>
    <property type="match status" value="1"/>
</dbReference>
<evidence type="ECO:0000256" key="11">
    <source>
        <dbReference type="RuleBase" id="RU000304"/>
    </source>
</evidence>
<dbReference type="Gene3D" id="1.10.510.10">
    <property type="entry name" value="Transferase(Phosphotransferase) domain 1"/>
    <property type="match status" value="1"/>
</dbReference>
<accession>Q4RWH9</accession>
<evidence type="ECO:0000256" key="8">
    <source>
        <dbReference type="ARBA" id="ARBA00047811"/>
    </source>
</evidence>
<dbReference type="GO" id="GO:0000307">
    <property type="term" value="C:cyclin-dependent protein kinase holoenzyme complex"/>
    <property type="evidence" value="ECO:0007669"/>
    <property type="project" value="TreeGrafter"/>
</dbReference>
<dbReference type="GO" id="GO:0005737">
    <property type="term" value="C:cytoplasm"/>
    <property type="evidence" value="ECO:0007669"/>
    <property type="project" value="TreeGrafter"/>
</dbReference>
<evidence type="ECO:0000256" key="1">
    <source>
        <dbReference type="ARBA" id="ARBA00006485"/>
    </source>
</evidence>
<dbReference type="GO" id="GO:0000082">
    <property type="term" value="P:G1/S transition of mitotic cell cycle"/>
    <property type="evidence" value="ECO:0007669"/>
    <property type="project" value="TreeGrafter"/>
</dbReference>
<dbReference type="EC" id="2.7.11.22" evidence="2"/>
<evidence type="ECO:0000256" key="4">
    <source>
        <dbReference type="ARBA" id="ARBA00022679"/>
    </source>
</evidence>
<dbReference type="GO" id="GO:0030332">
    <property type="term" value="F:cyclin binding"/>
    <property type="evidence" value="ECO:0007669"/>
    <property type="project" value="TreeGrafter"/>
</dbReference>
<dbReference type="InterPro" id="IPR017441">
    <property type="entry name" value="Protein_kinase_ATP_BS"/>
</dbReference>
<dbReference type="InterPro" id="IPR050108">
    <property type="entry name" value="CDK"/>
</dbReference>
<dbReference type="PROSITE" id="PS50011">
    <property type="entry name" value="PROTEIN_KINASE_DOM"/>
    <property type="match status" value="1"/>
</dbReference>
<comment type="catalytic activity">
    <reaction evidence="8">
        <text>L-threonyl-[protein] + ATP = O-phospho-L-threonyl-[protein] + ADP + H(+)</text>
        <dbReference type="Rhea" id="RHEA:46608"/>
        <dbReference type="Rhea" id="RHEA-COMP:11060"/>
        <dbReference type="Rhea" id="RHEA-COMP:11605"/>
        <dbReference type="ChEBI" id="CHEBI:15378"/>
        <dbReference type="ChEBI" id="CHEBI:30013"/>
        <dbReference type="ChEBI" id="CHEBI:30616"/>
        <dbReference type="ChEBI" id="CHEBI:61977"/>
        <dbReference type="ChEBI" id="CHEBI:456216"/>
        <dbReference type="EC" id="2.7.11.22"/>
    </reaction>
</comment>
<evidence type="ECO:0000256" key="10">
    <source>
        <dbReference type="PROSITE-ProRule" id="PRU10141"/>
    </source>
</evidence>
<dbReference type="SMART" id="SM00220">
    <property type="entry name" value="S_TKc"/>
    <property type="match status" value="1"/>
</dbReference>
<protein>
    <recommendedName>
        <fullName evidence="2">cyclin-dependent kinase</fullName>
        <ecNumber evidence="2">2.7.11.22</ecNumber>
    </recommendedName>
</protein>
<comment type="similarity">
    <text evidence="1">Belongs to the protein kinase superfamily. CMGC Ser/Thr protein kinase family. CDC2/CDKX subfamily.</text>
</comment>
<comment type="catalytic activity">
    <reaction evidence="9">
        <text>L-seryl-[protein] + ATP = O-phospho-L-seryl-[protein] + ADP + H(+)</text>
        <dbReference type="Rhea" id="RHEA:17989"/>
        <dbReference type="Rhea" id="RHEA-COMP:9863"/>
        <dbReference type="Rhea" id="RHEA-COMP:11604"/>
        <dbReference type="ChEBI" id="CHEBI:15378"/>
        <dbReference type="ChEBI" id="CHEBI:29999"/>
        <dbReference type="ChEBI" id="CHEBI:30616"/>
        <dbReference type="ChEBI" id="CHEBI:83421"/>
        <dbReference type="ChEBI" id="CHEBI:456216"/>
        <dbReference type="EC" id="2.7.11.22"/>
    </reaction>
</comment>
<evidence type="ECO:0000256" key="6">
    <source>
        <dbReference type="ARBA" id="ARBA00022777"/>
    </source>
</evidence>
<evidence type="ECO:0000256" key="9">
    <source>
        <dbReference type="ARBA" id="ARBA00048367"/>
    </source>
</evidence>
<dbReference type="EMBL" id="CAAE01014987">
    <property type="protein sequence ID" value="CAG07253.1"/>
    <property type="molecule type" value="Genomic_DNA"/>
</dbReference>
<dbReference type="GO" id="GO:0007165">
    <property type="term" value="P:signal transduction"/>
    <property type="evidence" value="ECO:0007669"/>
    <property type="project" value="TreeGrafter"/>
</dbReference>
<evidence type="ECO:0000259" key="12">
    <source>
        <dbReference type="PROSITE" id="PS50011"/>
    </source>
</evidence>
<dbReference type="PANTHER" id="PTHR24056">
    <property type="entry name" value="CELL DIVISION PROTEIN KINASE"/>
    <property type="match status" value="1"/>
</dbReference>
<feature type="binding site" evidence="10">
    <location>
        <position position="32"/>
    </location>
    <ligand>
        <name>ATP</name>
        <dbReference type="ChEBI" id="CHEBI:30616"/>
    </ligand>
</feature>
<name>Q4RWH9_TETNG</name>
<keyword evidence="7 10" id="KW-0067">ATP-binding</keyword>
<dbReference type="FunFam" id="3.30.200.20:FF:000124">
    <property type="entry name" value="Cyclin-dependent kinase 4"/>
    <property type="match status" value="1"/>
</dbReference>
<dbReference type="Gene3D" id="3.30.200.20">
    <property type="entry name" value="Phosphorylase Kinase, domain 1"/>
    <property type="match status" value="1"/>
</dbReference>
<dbReference type="InterPro" id="IPR000719">
    <property type="entry name" value="Prot_kinase_dom"/>
</dbReference>
<keyword evidence="5 10" id="KW-0547">Nucleotide-binding</keyword>
<comment type="caution">
    <text evidence="13">The sequence shown here is derived from an EMBL/GenBank/DDBJ whole genome shotgun (WGS) entry which is preliminary data.</text>
</comment>